<accession>A0AAI8YJA0</accession>
<evidence type="ECO:0000256" key="4">
    <source>
        <dbReference type="ARBA" id="ARBA00022692"/>
    </source>
</evidence>
<dbReference type="InterPro" id="IPR003864">
    <property type="entry name" value="CSC1/OSCA1-like_7TM"/>
</dbReference>
<feature type="transmembrane region" description="Helical" evidence="8">
    <location>
        <begin position="400"/>
        <end position="425"/>
    </location>
</feature>
<dbReference type="GO" id="GO:0005227">
    <property type="term" value="F:calcium-activated cation channel activity"/>
    <property type="evidence" value="ECO:0007669"/>
    <property type="project" value="InterPro"/>
</dbReference>
<comment type="subcellular location">
    <subcellularLocation>
        <location evidence="1">Membrane</location>
        <topology evidence="1">Multi-pass membrane protein</topology>
    </subcellularLocation>
</comment>
<feature type="transmembrane region" description="Helical" evidence="8">
    <location>
        <begin position="686"/>
        <end position="702"/>
    </location>
</feature>
<feature type="domain" description="10TM putative phosphate transporter extracellular tail" evidence="10">
    <location>
        <begin position="812"/>
        <end position="872"/>
    </location>
</feature>
<reference evidence="13" key="1">
    <citation type="submission" date="2023-10" db="EMBL/GenBank/DDBJ databases">
        <authorList>
            <person name="Hackl T."/>
        </authorList>
    </citation>
    <scope>NUCLEOTIDE SEQUENCE</scope>
</reference>
<feature type="domain" description="CSC1/OSCA1-like 7TM region" evidence="9">
    <location>
        <begin position="402"/>
        <end position="672"/>
    </location>
</feature>
<dbReference type="Pfam" id="PF13967">
    <property type="entry name" value="RSN1_TM"/>
    <property type="match status" value="1"/>
</dbReference>
<dbReference type="Pfam" id="PF12621">
    <property type="entry name" value="PHM7_ext"/>
    <property type="match status" value="1"/>
</dbReference>
<proteinExistence type="inferred from homology"/>
<gene>
    <name evidence="13" type="ORF">KHLLAP_LOCUS9799</name>
</gene>
<comment type="caution">
    <text evidence="13">The sequence shown here is derived from an EMBL/GenBank/DDBJ whole genome shotgun (WGS) entry which is preliminary data.</text>
</comment>
<dbReference type="InterPro" id="IPR022257">
    <property type="entry name" value="PHM7_ext"/>
</dbReference>
<evidence type="ECO:0000259" key="12">
    <source>
        <dbReference type="Pfam" id="PF14703"/>
    </source>
</evidence>
<feature type="transmembrane region" description="Helical" evidence="8">
    <location>
        <begin position="157"/>
        <end position="176"/>
    </location>
</feature>
<feature type="transmembrane region" description="Helical" evidence="8">
    <location>
        <begin position="496"/>
        <end position="521"/>
    </location>
</feature>
<feature type="region of interest" description="Disordered" evidence="7">
    <location>
        <begin position="722"/>
        <end position="786"/>
    </location>
</feature>
<keyword evidence="6 8" id="KW-0472">Membrane</keyword>
<dbReference type="InterPro" id="IPR027815">
    <property type="entry name" value="CSC1/OSCA1-like_cyt"/>
</dbReference>
<evidence type="ECO:0000313" key="14">
    <source>
        <dbReference type="Proteomes" id="UP001295740"/>
    </source>
</evidence>
<feature type="transmembrane region" description="Helical" evidence="8">
    <location>
        <begin position="541"/>
        <end position="569"/>
    </location>
</feature>
<dbReference type="InterPro" id="IPR032880">
    <property type="entry name" value="CSC1/OSCA1-like_N"/>
</dbReference>
<dbReference type="Proteomes" id="UP001295740">
    <property type="component" value="Unassembled WGS sequence"/>
</dbReference>
<feature type="transmembrane region" description="Helical" evidence="8">
    <location>
        <begin position="445"/>
        <end position="475"/>
    </location>
</feature>
<name>A0AAI8YJA0_9PEZI</name>
<dbReference type="PANTHER" id="PTHR13018:SF26">
    <property type="entry name" value="DOMAIN PROTEIN, PUTATIVE (AFU_ORTHOLOGUE AFUA_5G10920)-RELATED"/>
    <property type="match status" value="1"/>
</dbReference>
<evidence type="ECO:0000256" key="7">
    <source>
        <dbReference type="SAM" id="MobiDB-lite"/>
    </source>
</evidence>
<evidence type="ECO:0000313" key="13">
    <source>
        <dbReference type="EMBL" id="CAJ2509331.1"/>
    </source>
</evidence>
<feature type="region of interest" description="Disordered" evidence="7">
    <location>
        <begin position="264"/>
        <end position="291"/>
    </location>
</feature>
<dbReference type="Pfam" id="PF14703">
    <property type="entry name" value="PHM7_cyt"/>
    <property type="match status" value="1"/>
</dbReference>
<dbReference type="PANTHER" id="PTHR13018">
    <property type="entry name" value="PROBABLE MEMBRANE PROTEIN DUF221-RELATED"/>
    <property type="match status" value="1"/>
</dbReference>
<keyword evidence="4 8" id="KW-0812">Transmembrane</keyword>
<evidence type="ECO:0000256" key="6">
    <source>
        <dbReference type="ARBA" id="ARBA00023136"/>
    </source>
</evidence>
<keyword evidence="3" id="KW-0813">Transport</keyword>
<keyword evidence="14" id="KW-1185">Reference proteome</keyword>
<feature type="domain" description="CSC1/OSCA1-like N-terminal transmembrane" evidence="11">
    <location>
        <begin position="29"/>
        <end position="178"/>
    </location>
</feature>
<dbReference type="EMBL" id="CAUWAG010000012">
    <property type="protein sequence ID" value="CAJ2509331.1"/>
    <property type="molecule type" value="Genomic_DNA"/>
</dbReference>
<dbReference type="InterPro" id="IPR045122">
    <property type="entry name" value="Csc1-like"/>
</dbReference>
<evidence type="ECO:0000256" key="8">
    <source>
        <dbReference type="SAM" id="Phobius"/>
    </source>
</evidence>
<evidence type="ECO:0000259" key="10">
    <source>
        <dbReference type="Pfam" id="PF12621"/>
    </source>
</evidence>
<keyword evidence="5 8" id="KW-1133">Transmembrane helix</keyword>
<evidence type="ECO:0000256" key="2">
    <source>
        <dbReference type="ARBA" id="ARBA00007779"/>
    </source>
</evidence>
<feature type="compositionally biased region" description="Basic and acidic residues" evidence="7">
    <location>
        <begin position="269"/>
        <end position="291"/>
    </location>
</feature>
<evidence type="ECO:0000256" key="5">
    <source>
        <dbReference type="ARBA" id="ARBA00022989"/>
    </source>
</evidence>
<dbReference type="AlphaFoldDB" id="A0AAI8YJA0"/>
<evidence type="ECO:0000256" key="1">
    <source>
        <dbReference type="ARBA" id="ARBA00004141"/>
    </source>
</evidence>
<sequence length="901" mass="100098">MASPAALLQRAAQGSGSNRGTGSNSVSGIISTLVPVVIIAAISIALFILLRKKFGKIYYPRSEQTILKESDKRTPHKDVGIFSWVSDLRSLPDDFVLQRNSLDGYLFLRFFKVLIIIAGAGCLITWPILFPVNATGGGGQSQLDVISFSNVNNPNRYYAHTFVAWIYLGFITLVVARERMYLIGLRQAYFLSAARSKRLPSRTVLFMGIPKDQRSESSIRQALGPDVQNVWIPTDCKDLEEIVKDRTKAHGKLEGAQVKLSKLSNKNRLKAENEAEKKGNAEENQRQDPLHWVDKKKRPTHKLKFLIGKKVDTIEWGQQELPKLNEEIRREQSKHTQGNAEVVGAAFVEFSSQGAAQRAYQQALHGSKKKAWKPRYIDVQPDEIIWKNLKESYLTRKIKLTVAAILVTLTILFWTPITAFVGALTNINYLTQQVPFLSFITKIPSVILGVVTGLLPTIILSVCVILFPILCRLLAKIAGEPTLSAVELKTQNWYMAFQVVQVFLITTFASGASAVAAQIVSTPSSAPGLLAKNLPKASNFYLSYFILYGLAQAAAQLLNIVPLLLFLVLGKFLDSTPRKMYNRWVSLAGIGWGSEYPKWTNLGVIAISYSCIAPLIMGFALIGFSLLYFAFRYKWLFILGNKIDMKGEAYLRALRHLMIGVYLSSICMIGLFAIGTSGNTAGTGPLVLMIIFLVAVIVFHVLSNKALDPLEQGLPLSHFSGKAQQHDQVGGPHHGSQDGMVQNGHGSSQVPNEKYVGHDLEANPSGSRSHPSGDVGSEEKTGNKLTQKVRPYIDRKFYEPNRQMNFELPEVNYEHSEAYHNPALVAKAPFVWLARDGCGVSKKMVSDNRAAGIASTDEFAWFDEKNKLHWDHDKVEEVTTMLEEKEVLTDGRKESLAVSQR</sequence>
<evidence type="ECO:0000259" key="11">
    <source>
        <dbReference type="Pfam" id="PF13967"/>
    </source>
</evidence>
<feature type="transmembrane region" description="Helical" evidence="8">
    <location>
        <begin position="29"/>
        <end position="50"/>
    </location>
</feature>
<protein>
    <submittedName>
        <fullName evidence="13">Uu.00g143570.m01.CDS01</fullName>
    </submittedName>
</protein>
<feature type="domain" description="CSC1/OSCA1-like cytosolic" evidence="12">
    <location>
        <begin position="201"/>
        <end position="388"/>
    </location>
</feature>
<dbReference type="Pfam" id="PF02714">
    <property type="entry name" value="RSN1_7TM"/>
    <property type="match status" value="1"/>
</dbReference>
<feature type="transmembrane region" description="Helical" evidence="8">
    <location>
        <begin position="652"/>
        <end position="674"/>
    </location>
</feature>
<comment type="similarity">
    <text evidence="2">Belongs to the CSC1 (TC 1.A.17) family.</text>
</comment>
<evidence type="ECO:0000259" key="9">
    <source>
        <dbReference type="Pfam" id="PF02714"/>
    </source>
</evidence>
<organism evidence="13 14">
    <name type="scientific">Anthostomella pinea</name>
    <dbReference type="NCBI Taxonomy" id="933095"/>
    <lineage>
        <taxon>Eukaryota</taxon>
        <taxon>Fungi</taxon>
        <taxon>Dikarya</taxon>
        <taxon>Ascomycota</taxon>
        <taxon>Pezizomycotina</taxon>
        <taxon>Sordariomycetes</taxon>
        <taxon>Xylariomycetidae</taxon>
        <taxon>Xylariales</taxon>
        <taxon>Xylariaceae</taxon>
        <taxon>Anthostomella</taxon>
    </lineage>
</organism>
<feature type="transmembrane region" description="Helical" evidence="8">
    <location>
        <begin position="605"/>
        <end position="631"/>
    </location>
</feature>
<dbReference type="GO" id="GO:0005886">
    <property type="term" value="C:plasma membrane"/>
    <property type="evidence" value="ECO:0007669"/>
    <property type="project" value="TreeGrafter"/>
</dbReference>
<evidence type="ECO:0000256" key="3">
    <source>
        <dbReference type="ARBA" id="ARBA00022448"/>
    </source>
</evidence>
<feature type="transmembrane region" description="Helical" evidence="8">
    <location>
        <begin position="106"/>
        <end position="129"/>
    </location>
</feature>